<sequence>MKLFFGAKPKTTPKDAIVKMRENVLMLEKREMFLQTRIDNELKAAKLNATKNKRAALAALKRKKQFESEVEKIAGARLTLETQMLAIESANINLETMNAMRTGADAMKAIHKDLNIDKVDSTMEDIREQMDLANEVSEAISQPNLLGDAHDEDELNAELEMLEQEELDSQLLNAEQPPVHAPRVSQSEPATVTANKHQSISQEEEDELEELRASMAI</sequence>
<accession>A0A9W7ZYN0</accession>
<name>A0A9W7ZYN0_9FUNG</name>
<dbReference type="Pfam" id="PF03357">
    <property type="entry name" value="Snf7"/>
    <property type="match status" value="1"/>
</dbReference>
<gene>
    <name evidence="7" type="primary">SNF7_1</name>
    <name evidence="7" type="ORF">IWQ60_007237</name>
</gene>
<comment type="similarity">
    <text evidence="2">Belongs to the SNF7 family.</text>
</comment>
<dbReference type="InterPro" id="IPR005024">
    <property type="entry name" value="Snf7_fam"/>
</dbReference>
<dbReference type="AlphaFoldDB" id="A0A9W7ZYN0"/>
<keyword evidence="8" id="KW-1185">Reference proteome</keyword>
<dbReference type="GO" id="GO:0032511">
    <property type="term" value="P:late endosome to vacuole transport via multivesicular body sorting pathway"/>
    <property type="evidence" value="ECO:0007669"/>
    <property type="project" value="TreeGrafter"/>
</dbReference>
<protein>
    <recommendedName>
        <fullName evidence="4">Vacuolar-sorting protein SNF7</fullName>
    </recommendedName>
    <alternativeName>
        <fullName evidence="5">Vacuolar protein-sorting-associated protein 32</fullName>
    </alternativeName>
</protein>
<evidence type="ECO:0000256" key="5">
    <source>
        <dbReference type="ARBA" id="ARBA00042586"/>
    </source>
</evidence>
<comment type="subcellular location">
    <subcellularLocation>
        <location evidence="1">Endosome</location>
    </subcellularLocation>
</comment>
<dbReference type="Proteomes" id="UP001150569">
    <property type="component" value="Unassembled WGS sequence"/>
</dbReference>
<evidence type="ECO:0000256" key="4">
    <source>
        <dbReference type="ARBA" id="ARBA00040017"/>
    </source>
</evidence>
<dbReference type="Gene3D" id="1.10.287.1060">
    <property type="entry name" value="ESAT-6-like"/>
    <property type="match status" value="1"/>
</dbReference>
<dbReference type="OrthoDB" id="5592979at2759"/>
<organism evidence="7 8">
    <name type="scientific">Tieghemiomyces parasiticus</name>
    <dbReference type="NCBI Taxonomy" id="78921"/>
    <lineage>
        <taxon>Eukaryota</taxon>
        <taxon>Fungi</taxon>
        <taxon>Fungi incertae sedis</taxon>
        <taxon>Zoopagomycota</taxon>
        <taxon>Kickxellomycotina</taxon>
        <taxon>Dimargaritomycetes</taxon>
        <taxon>Dimargaritales</taxon>
        <taxon>Dimargaritaceae</taxon>
        <taxon>Tieghemiomyces</taxon>
    </lineage>
</organism>
<evidence type="ECO:0000256" key="6">
    <source>
        <dbReference type="SAM" id="MobiDB-lite"/>
    </source>
</evidence>
<evidence type="ECO:0000256" key="2">
    <source>
        <dbReference type="ARBA" id="ARBA00006190"/>
    </source>
</evidence>
<dbReference type="GO" id="GO:0009898">
    <property type="term" value="C:cytoplasmic side of plasma membrane"/>
    <property type="evidence" value="ECO:0007669"/>
    <property type="project" value="TreeGrafter"/>
</dbReference>
<evidence type="ECO:0000256" key="1">
    <source>
        <dbReference type="ARBA" id="ARBA00004177"/>
    </source>
</evidence>
<dbReference type="GO" id="GO:0005771">
    <property type="term" value="C:multivesicular body"/>
    <property type="evidence" value="ECO:0007669"/>
    <property type="project" value="TreeGrafter"/>
</dbReference>
<evidence type="ECO:0000313" key="8">
    <source>
        <dbReference type="Proteomes" id="UP001150569"/>
    </source>
</evidence>
<dbReference type="Gene3D" id="6.10.250.1710">
    <property type="match status" value="1"/>
</dbReference>
<dbReference type="GO" id="GO:0000815">
    <property type="term" value="C:ESCRT III complex"/>
    <property type="evidence" value="ECO:0007669"/>
    <property type="project" value="TreeGrafter"/>
</dbReference>
<reference evidence="7" key="1">
    <citation type="submission" date="2022-07" db="EMBL/GenBank/DDBJ databases">
        <title>Phylogenomic reconstructions and comparative analyses of Kickxellomycotina fungi.</title>
        <authorList>
            <person name="Reynolds N.K."/>
            <person name="Stajich J.E."/>
            <person name="Barry K."/>
            <person name="Grigoriev I.V."/>
            <person name="Crous P."/>
            <person name="Smith M.E."/>
        </authorList>
    </citation>
    <scope>NUCLEOTIDE SEQUENCE</scope>
    <source>
        <strain evidence="7">RSA 861</strain>
    </source>
</reference>
<evidence type="ECO:0000256" key="3">
    <source>
        <dbReference type="ARBA" id="ARBA00022753"/>
    </source>
</evidence>
<evidence type="ECO:0000313" key="7">
    <source>
        <dbReference type="EMBL" id="KAJ1919446.1"/>
    </source>
</evidence>
<dbReference type="PANTHER" id="PTHR22761:SF10">
    <property type="entry name" value="GH13992P"/>
    <property type="match status" value="1"/>
</dbReference>
<dbReference type="EMBL" id="JANBPT010000472">
    <property type="protein sequence ID" value="KAJ1919446.1"/>
    <property type="molecule type" value="Genomic_DNA"/>
</dbReference>
<keyword evidence="3" id="KW-0967">Endosome</keyword>
<feature type="compositionally biased region" description="Polar residues" evidence="6">
    <location>
        <begin position="184"/>
        <end position="201"/>
    </location>
</feature>
<dbReference type="PANTHER" id="PTHR22761">
    <property type="entry name" value="CHARGED MULTIVESICULAR BODY PROTEIN"/>
    <property type="match status" value="1"/>
</dbReference>
<feature type="region of interest" description="Disordered" evidence="6">
    <location>
        <begin position="175"/>
        <end position="217"/>
    </location>
</feature>
<dbReference type="GO" id="GO:0006900">
    <property type="term" value="P:vesicle budding from membrane"/>
    <property type="evidence" value="ECO:0007669"/>
    <property type="project" value="TreeGrafter"/>
</dbReference>
<proteinExistence type="inferred from homology"/>
<comment type="caution">
    <text evidence="7">The sequence shown here is derived from an EMBL/GenBank/DDBJ whole genome shotgun (WGS) entry which is preliminary data.</text>
</comment>